<evidence type="ECO:0000313" key="1">
    <source>
        <dbReference type="EMBL" id="EEC00409.1"/>
    </source>
</evidence>
<proteinExistence type="predicted"/>
<reference evidence="2" key="2">
    <citation type="submission" date="2020-05" db="UniProtKB">
        <authorList>
            <consortium name="EnsemblMetazoa"/>
        </authorList>
    </citation>
    <scope>IDENTIFICATION</scope>
    <source>
        <strain evidence="2">wikel</strain>
    </source>
</reference>
<sequence>MPDPEGGRARPLFRRATLSAGACSAPVPCFPQHSQSSAFGFYKPLPLSGHQYLGASRGVALPCFPVSEAYDALSANYLHFYRPVLHSADLKALMSVSPKPSHS</sequence>
<accession>B7P1D7</accession>
<evidence type="ECO:0000313" key="3">
    <source>
        <dbReference type="Proteomes" id="UP000001555"/>
    </source>
</evidence>
<organism>
    <name type="scientific">Ixodes scapularis</name>
    <name type="common">Black-legged tick</name>
    <name type="synonym">Deer tick</name>
    <dbReference type="NCBI Taxonomy" id="6945"/>
    <lineage>
        <taxon>Eukaryota</taxon>
        <taxon>Metazoa</taxon>
        <taxon>Ecdysozoa</taxon>
        <taxon>Arthropoda</taxon>
        <taxon>Chelicerata</taxon>
        <taxon>Arachnida</taxon>
        <taxon>Acari</taxon>
        <taxon>Parasitiformes</taxon>
        <taxon>Ixodida</taxon>
        <taxon>Ixodoidea</taxon>
        <taxon>Ixodidae</taxon>
        <taxon>Ixodinae</taxon>
        <taxon>Ixodes</taxon>
    </lineage>
</organism>
<dbReference type="InParanoid" id="B7P1D7"/>
<dbReference type="Proteomes" id="UP000001555">
    <property type="component" value="Unassembled WGS sequence"/>
</dbReference>
<dbReference type="VEuPathDB" id="VectorBase:ISCI000877"/>
<name>B7P1D7_IXOSC</name>
<dbReference type="AlphaFoldDB" id="B7P1D7"/>
<reference evidence="1 3" key="1">
    <citation type="submission" date="2008-03" db="EMBL/GenBank/DDBJ databases">
        <title>Annotation of Ixodes scapularis.</title>
        <authorList>
            <consortium name="Ixodes scapularis Genome Project Consortium"/>
            <person name="Caler E."/>
            <person name="Hannick L.I."/>
            <person name="Bidwell S."/>
            <person name="Joardar V."/>
            <person name="Thiagarajan M."/>
            <person name="Amedeo P."/>
            <person name="Galinsky K.J."/>
            <person name="Schobel S."/>
            <person name="Inman J."/>
            <person name="Hostetler J."/>
            <person name="Miller J."/>
            <person name="Hammond M."/>
            <person name="Megy K."/>
            <person name="Lawson D."/>
            <person name="Kodira C."/>
            <person name="Sutton G."/>
            <person name="Meyer J."/>
            <person name="Hill C.A."/>
            <person name="Birren B."/>
            <person name="Nene V."/>
            <person name="Collins F."/>
            <person name="Alarcon-Chaidez F."/>
            <person name="Wikel S."/>
            <person name="Strausberg R."/>
        </authorList>
    </citation>
    <scope>NUCLEOTIDE SEQUENCE [LARGE SCALE GENOMIC DNA]</scope>
    <source>
        <strain evidence="3">Wikel</strain>
        <strain evidence="1">Wikel colony</strain>
    </source>
</reference>
<dbReference type="EMBL" id="ABJB010058283">
    <property type="status" value="NOT_ANNOTATED_CDS"/>
    <property type="molecule type" value="Genomic_DNA"/>
</dbReference>
<dbReference type="EnsemblMetazoa" id="ISCW000877-RA">
    <property type="protein sequence ID" value="ISCW000877-PA"/>
    <property type="gene ID" value="ISCW000877"/>
</dbReference>
<protein>
    <submittedName>
        <fullName evidence="1 2">Uncharacterized protein</fullName>
    </submittedName>
</protein>
<dbReference type="PaxDb" id="6945-B7P1D7"/>
<dbReference type="EMBL" id="DS616205">
    <property type="protein sequence ID" value="EEC00409.1"/>
    <property type="molecule type" value="Genomic_DNA"/>
</dbReference>
<dbReference type="HOGENOM" id="CLU_2266644_0_0_1"/>
<gene>
    <name evidence="1" type="ORF">IscW_ISCW000877</name>
</gene>
<dbReference type="VEuPathDB" id="VectorBase:ISCW000877"/>
<evidence type="ECO:0000313" key="2">
    <source>
        <dbReference type="EnsemblMetazoa" id="ISCW000877-PA"/>
    </source>
</evidence>
<keyword evidence="3" id="KW-1185">Reference proteome</keyword>